<proteinExistence type="predicted"/>
<comment type="caution">
    <text evidence="1">The sequence shown here is derived from an EMBL/GenBank/DDBJ whole genome shotgun (WGS) entry which is preliminary data.</text>
</comment>
<organism evidence="1 2">
    <name type="scientific">Stylosanthes scabra</name>
    <dbReference type="NCBI Taxonomy" id="79078"/>
    <lineage>
        <taxon>Eukaryota</taxon>
        <taxon>Viridiplantae</taxon>
        <taxon>Streptophyta</taxon>
        <taxon>Embryophyta</taxon>
        <taxon>Tracheophyta</taxon>
        <taxon>Spermatophyta</taxon>
        <taxon>Magnoliopsida</taxon>
        <taxon>eudicotyledons</taxon>
        <taxon>Gunneridae</taxon>
        <taxon>Pentapetalae</taxon>
        <taxon>rosids</taxon>
        <taxon>fabids</taxon>
        <taxon>Fabales</taxon>
        <taxon>Fabaceae</taxon>
        <taxon>Papilionoideae</taxon>
        <taxon>50 kb inversion clade</taxon>
        <taxon>dalbergioids sensu lato</taxon>
        <taxon>Dalbergieae</taxon>
        <taxon>Pterocarpus clade</taxon>
        <taxon>Stylosanthes</taxon>
    </lineage>
</organism>
<dbReference type="EMBL" id="JASCZI010151776">
    <property type="protein sequence ID" value="MED6174408.1"/>
    <property type="molecule type" value="Genomic_DNA"/>
</dbReference>
<evidence type="ECO:0000313" key="1">
    <source>
        <dbReference type="EMBL" id="MED6174408.1"/>
    </source>
</evidence>
<protein>
    <recommendedName>
        <fullName evidence="3">Disease resistance protein</fullName>
    </recommendedName>
</protein>
<evidence type="ECO:0008006" key="3">
    <source>
        <dbReference type="Google" id="ProtNLM"/>
    </source>
</evidence>
<gene>
    <name evidence="1" type="ORF">PIB30_068710</name>
</gene>
<dbReference type="Proteomes" id="UP001341840">
    <property type="component" value="Unassembled WGS sequence"/>
</dbReference>
<dbReference type="InterPro" id="IPR032675">
    <property type="entry name" value="LRR_dom_sf"/>
</dbReference>
<dbReference type="Gene3D" id="3.80.10.10">
    <property type="entry name" value="Ribonuclease Inhibitor"/>
    <property type="match status" value="1"/>
</dbReference>
<dbReference type="PANTHER" id="PTHR15140">
    <property type="entry name" value="TUBULIN-SPECIFIC CHAPERONE E"/>
    <property type="match status" value="1"/>
</dbReference>
<name>A0ABU6VRB4_9FABA</name>
<keyword evidence="2" id="KW-1185">Reference proteome</keyword>
<dbReference type="PANTHER" id="PTHR15140:SF37">
    <property type="entry name" value="UBIQUITIN-LIKE DOMAIN-CONTAINING PROTEIN"/>
    <property type="match status" value="1"/>
</dbReference>
<evidence type="ECO:0000313" key="2">
    <source>
        <dbReference type="Proteomes" id="UP001341840"/>
    </source>
</evidence>
<accession>A0ABU6VRB4</accession>
<sequence length="130" mass="14371">MFPSNLARITVGIFVELDCSSIKALRQLPNLQVLKLRHGTIPGPLDCATGDFPKLQVFEMADLRVKSWKLAKGAMPALQSLLIDECSKLRVLPEQLWSLTTLSKVRVINPSLELANSLKHAECSCLVSLM</sequence>
<dbReference type="SUPFAM" id="SSF52058">
    <property type="entry name" value="L domain-like"/>
    <property type="match status" value="1"/>
</dbReference>
<reference evidence="1 2" key="1">
    <citation type="journal article" date="2023" name="Plants (Basel)">
        <title>Bridging the Gap: Combining Genomics and Transcriptomics Approaches to Understand Stylosanthes scabra, an Orphan Legume from the Brazilian Caatinga.</title>
        <authorList>
            <person name="Ferreira-Neto J.R.C."/>
            <person name="da Silva M.D."/>
            <person name="Binneck E."/>
            <person name="de Melo N.F."/>
            <person name="da Silva R.H."/>
            <person name="de Melo A.L.T.M."/>
            <person name="Pandolfi V."/>
            <person name="Bustamante F.O."/>
            <person name="Brasileiro-Vidal A.C."/>
            <person name="Benko-Iseppon A.M."/>
        </authorList>
    </citation>
    <scope>NUCLEOTIDE SEQUENCE [LARGE SCALE GENOMIC DNA]</scope>
    <source>
        <tissue evidence="1">Leaves</tissue>
    </source>
</reference>